<dbReference type="InterPro" id="IPR009057">
    <property type="entry name" value="Homeodomain-like_sf"/>
</dbReference>
<dbReference type="GO" id="GO:0000981">
    <property type="term" value="F:DNA-binding transcription factor activity, RNA polymerase II-specific"/>
    <property type="evidence" value="ECO:0000318"/>
    <property type="project" value="GO_Central"/>
</dbReference>
<feature type="domain" description="Myb-like" evidence="1">
    <location>
        <begin position="98"/>
        <end position="148"/>
    </location>
</feature>
<reference evidence="3" key="1">
    <citation type="submission" date="2006-10" db="EMBL/GenBank/DDBJ databases">
        <authorList>
            <person name="Amadeo P."/>
            <person name="Zhao Q."/>
            <person name="Wortman J."/>
            <person name="Fraser-Liggett C."/>
            <person name="Carlton J."/>
        </authorList>
    </citation>
    <scope>NUCLEOTIDE SEQUENCE</scope>
    <source>
        <strain evidence="3">G3</strain>
    </source>
</reference>
<dbReference type="EMBL" id="DS117777">
    <property type="protein sequence ID" value="EAX81274.1"/>
    <property type="molecule type" value="Genomic_DNA"/>
</dbReference>
<dbReference type="GO" id="GO:0000978">
    <property type="term" value="F:RNA polymerase II cis-regulatory region sequence-specific DNA binding"/>
    <property type="evidence" value="ECO:0000318"/>
    <property type="project" value="GO_Central"/>
</dbReference>
<reference evidence="3" key="2">
    <citation type="journal article" date="2007" name="Science">
        <title>Draft genome sequence of the sexually transmitted pathogen Trichomonas vaginalis.</title>
        <authorList>
            <person name="Carlton J.M."/>
            <person name="Hirt R.P."/>
            <person name="Silva J.C."/>
            <person name="Delcher A.L."/>
            <person name="Schatz M."/>
            <person name="Zhao Q."/>
            <person name="Wortman J.R."/>
            <person name="Bidwell S.L."/>
            <person name="Alsmark U.C.M."/>
            <person name="Besteiro S."/>
            <person name="Sicheritz-Ponten T."/>
            <person name="Noel C.J."/>
            <person name="Dacks J.B."/>
            <person name="Foster P.G."/>
            <person name="Simillion C."/>
            <person name="Van de Peer Y."/>
            <person name="Miranda-Saavedra D."/>
            <person name="Barton G.J."/>
            <person name="Westrop G.D."/>
            <person name="Mueller S."/>
            <person name="Dessi D."/>
            <person name="Fiori P.L."/>
            <person name="Ren Q."/>
            <person name="Paulsen I."/>
            <person name="Zhang H."/>
            <person name="Bastida-Corcuera F.D."/>
            <person name="Simoes-Barbosa A."/>
            <person name="Brown M.T."/>
            <person name="Hayes R.D."/>
            <person name="Mukherjee M."/>
            <person name="Okumura C.Y."/>
            <person name="Schneider R."/>
            <person name="Smith A.J."/>
            <person name="Vanacova S."/>
            <person name="Villalvazo M."/>
            <person name="Haas B.J."/>
            <person name="Pertea M."/>
            <person name="Feldblyum T.V."/>
            <person name="Utterback T.R."/>
            <person name="Shu C.L."/>
            <person name="Osoegawa K."/>
            <person name="de Jong P.J."/>
            <person name="Hrdy I."/>
            <person name="Horvathova L."/>
            <person name="Zubacova Z."/>
            <person name="Dolezal P."/>
            <person name="Malik S.B."/>
            <person name="Logsdon J.M. Jr."/>
            <person name="Henze K."/>
            <person name="Gupta A."/>
            <person name="Wang C.C."/>
            <person name="Dunne R.L."/>
            <person name="Upcroft J.A."/>
            <person name="Upcroft P."/>
            <person name="White O."/>
            <person name="Salzberg S.L."/>
            <person name="Tang P."/>
            <person name="Chiu C.-H."/>
            <person name="Lee Y.-S."/>
            <person name="Embley T.M."/>
            <person name="Coombs G.H."/>
            <person name="Mottram J.C."/>
            <person name="Tachezy J."/>
            <person name="Fraser-Liggett C.M."/>
            <person name="Johnson P.J."/>
        </authorList>
    </citation>
    <scope>NUCLEOTIDE SEQUENCE [LARGE SCALE GENOMIC DNA]</scope>
    <source>
        <strain evidence="3">G3</strain>
    </source>
</reference>
<dbReference type="VEuPathDB" id="TrichDB:TVAGG3_1060370"/>
<dbReference type="InterPro" id="IPR017930">
    <property type="entry name" value="Myb_dom"/>
</dbReference>
<evidence type="ECO:0000259" key="1">
    <source>
        <dbReference type="PROSITE" id="PS50090"/>
    </source>
</evidence>
<protein>
    <submittedName>
        <fullName evidence="3">Myb-like DNA-binding domain containing protein</fullName>
    </submittedName>
</protein>
<dbReference type="InterPro" id="IPR050560">
    <property type="entry name" value="MYB_TF"/>
</dbReference>
<dbReference type="STRING" id="5722.A2GNJ2"/>
<dbReference type="Pfam" id="PF13921">
    <property type="entry name" value="Myb_DNA-bind_6"/>
    <property type="match status" value="1"/>
</dbReference>
<sequence length="196" mass="22839">MSNEATNPNILIIHDEHNLMVLDPGAQAPLTDIAQSMELEPPTTPNEARTKRHFTYEETQQIRQLVEQHGTGQWTLIASQLQNRSARQVRDRWRCYLDPNVQKKEWTLEEDQLLLQLYQSVGRLWSQLVKFFPGRTDVDLKNHWNKLQRHAKKIQPNQLDVAELSLKVPDQNITVNDMSQVMGQENEAKPEPENQQ</sequence>
<name>A2GNJ2_TRIV3</name>
<evidence type="ECO:0000313" key="4">
    <source>
        <dbReference type="Proteomes" id="UP000001542"/>
    </source>
</evidence>
<dbReference type="SUPFAM" id="SSF46689">
    <property type="entry name" value="Homeodomain-like"/>
    <property type="match status" value="1"/>
</dbReference>
<gene>
    <name evidence="3" type="ORF">TVAG_092320</name>
</gene>
<dbReference type="Proteomes" id="UP000001542">
    <property type="component" value="Unassembled WGS sequence"/>
</dbReference>
<dbReference type="eggNOG" id="KOG0048">
    <property type="taxonomic scope" value="Eukaryota"/>
</dbReference>
<proteinExistence type="predicted"/>
<dbReference type="PROSITE" id="PS50090">
    <property type="entry name" value="MYB_LIKE"/>
    <property type="match status" value="2"/>
</dbReference>
<dbReference type="PROSITE" id="PS51294">
    <property type="entry name" value="HTH_MYB"/>
    <property type="match status" value="2"/>
</dbReference>
<organism evidence="3 4">
    <name type="scientific">Trichomonas vaginalis (strain ATCC PRA-98 / G3)</name>
    <dbReference type="NCBI Taxonomy" id="412133"/>
    <lineage>
        <taxon>Eukaryota</taxon>
        <taxon>Metamonada</taxon>
        <taxon>Parabasalia</taxon>
        <taxon>Trichomonadida</taxon>
        <taxon>Trichomonadidae</taxon>
        <taxon>Trichomonas</taxon>
    </lineage>
</organism>
<dbReference type="GO" id="GO:0006355">
    <property type="term" value="P:regulation of DNA-templated transcription"/>
    <property type="evidence" value="ECO:0000318"/>
    <property type="project" value="GO_Central"/>
</dbReference>
<dbReference type="KEGG" id="tva:4738898"/>
<dbReference type="PANTHER" id="PTHR45614:SF253">
    <property type="entry name" value="CHROMOSOME UNDETERMINED SCAFFOLD_38, WHOLE GENOME SHOTGUN SEQUENCE"/>
    <property type="match status" value="1"/>
</dbReference>
<dbReference type="OrthoDB" id="2143914at2759"/>
<keyword evidence="3" id="KW-0238">DNA-binding</keyword>
<dbReference type="VEuPathDB" id="TrichDB:TVAG_092320"/>
<feature type="domain" description="Myb-like" evidence="1">
    <location>
        <begin position="46"/>
        <end position="97"/>
    </location>
</feature>
<accession>A2GNJ2</accession>
<dbReference type="AlphaFoldDB" id="A2GNJ2"/>
<dbReference type="CDD" id="cd00167">
    <property type="entry name" value="SANT"/>
    <property type="match status" value="1"/>
</dbReference>
<dbReference type="SMR" id="A2GNJ2"/>
<feature type="domain" description="HTH myb-type" evidence="2">
    <location>
        <begin position="46"/>
        <end position="101"/>
    </location>
</feature>
<dbReference type="GO" id="GO:0005634">
    <property type="term" value="C:nucleus"/>
    <property type="evidence" value="ECO:0000318"/>
    <property type="project" value="GO_Central"/>
</dbReference>
<keyword evidence="4" id="KW-1185">Reference proteome</keyword>
<dbReference type="InParanoid" id="A2GNJ2"/>
<dbReference type="InterPro" id="IPR001005">
    <property type="entry name" value="SANT/Myb"/>
</dbReference>
<evidence type="ECO:0000313" key="3">
    <source>
        <dbReference type="EMBL" id="EAX81274.1"/>
    </source>
</evidence>
<dbReference type="PANTHER" id="PTHR45614">
    <property type="entry name" value="MYB PROTEIN-RELATED"/>
    <property type="match status" value="1"/>
</dbReference>
<evidence type="ECO:0000259" key="2">
    <source>
        <dbReference type="PROSITE" id="PS51294"/>
    </source>
</evidence>
<feature type="domain" description="HTH myb-type" evidence="2">
    <location>
        <begin position="102"/>
        <end position="152"/>
    </location>
</feature>
<dbReference type="SMART" id="SM00717">
    <property type="entry name" value="SANT"/>
    <property type="match status" value="2"/>
</dbReference>
<dbReference type="Gene3D" id="1.10.10.60">
    <property type="entry name" value="Homeodomain-like"/>
    <property type="match status" value="2"/>
</dbReference>